<dbReference type="GO" id="GO:0033749">
    <property type="term" value="F:histone H4R3 demethylase activity"/>
    <property type="evidence" value="ECO:0007669"/>
    <property type="project" value="TreeGrafter"/>
</dbReference>
<dbReference type="Gene3D" id="3.40.50.10190">
    <property type="entry name" value="BRCT domain"/>
    <property type="match status" value="1"/>
</dbReference>
<name>A0A3R6VKE1_9STRA</name>
<reference evidence="15 16" key="1">
    <citation type="submission" date="2018-08" db="EMBL/GenBank/DDBJ databases">
        <title>Aphanomyces genome sequencing and annotation.</title>
        <authorList>
            <person name="Minardi D."/>
            <person name="Oidtmann B."/>
            <person name="Van Der Giezen M."/>
            <person name="Studholme D.J."/>
        </authorList>
    </citation>
    <scope>NUCLEOTIDE SEQUENCE [LARGE SCALE GENOMIC DNA]</scope>
    <source>
        <strain evidence="15 16">NJM0002</strain>
    </source>
</reference>
<dbReference type="Pfam" id="PF02373">
    <property type="entry name" value="JmjC"/>
    <property type="match status" value="1"/>
</dbReference>
<dbReference type="GO" id="GO:0005737">
    <property type="term" value="C:cytoplasm"/>
    <property type="evidence" value="ECO:0007669"/>
    <property type="project" value="TreeGrafter"/>
</dbReference>
<evidence type="ECO:0000256" key="1">
    <source>
        <dbReference type="ARBA" id="ARBA00001954"/>
    </source>
</evidence>
<dbReference type="VEuPathDB" id="FungiDB:H310_06589"/>
<proteinExistence type="inferred from homology"/>
<evidence type="ECO:0000256" key="6">
    <source>
        <dbReference type="ARBA" id="ARBA00023002"/>
    </source>
</evidence>
<keyword evidence="9" id="KW-0804">Transcription</keyword>
<evidence type="ECO:0000256" key="4">
    <source>
        <dbReference type="ARBA" id="ARBA00022853"/>
    </source>
</evidence>
<dbReference type="Gene3D" id="2.60.120.650">
    <property type="entry name" value="Cupin"/>
    <property type="match status" value="1"/>
</dbReference>
<dbReference type="SMART" id="SM00558">
    <property type="entry name" value="JmjC"/>
    <property type="match status" value="1"/>
</dbReference>
<organism evidence="15 16">
    <name type="scientific">Aphanomyces invadans</name>
    <dbReference type="NCBI Taxonomy" id="157072"/>
    <lineage>
        <taxon>Eukaryota</taxon>
        <taxon>Sar</taxon>
        <taxon>Stramenopiles</taxon>
        <taxon>Oomycota</taxon>
        <taxon>Saprolegniomycetes</taxon>
        <taxon>Saprolegniales</taxon>
        <taxon>Verrucalvaceae</taxon>
        <taxon>Aphanomyces</taxon>
    </lineage>
</organism>
<dbReference type="InterPro" id="IPR050910">
    <property type="entry name" value="JMJD6_ArgDemeth/LysHydrox"/>
</dbReference>
<accession>A0A3R6VKE1</accession>
<feature type="domain" description="BRCT" evidence="13">
    <location>
        <begin position="518"/>
        <end position="606"/>
    </location>
</feature>
<feature type="domain" description="JmjC" evidence="14">
    <location>
        <begin position="129"/>
        <end position="291"/>
    </location>
</feature>
<evidence type="ECO:0000256" key="9">
    <source>
        <dbReference type="ARBA" id="ARBA00023163"/>
    </source>
</evidence>
<keyword evidence="4" id="KW-0156">Chromatin regulator</keyword>
<feature type="compositionally biased region" description="Low complexity" evidence="12">
    <location>
        <begin position="370"/>
        <end position="389"/>
    </location>
</feature>
<comment type="subcellular location">
    <subcellularLocation>
        <location evidence="2">Nucleus</location>
    </subcellularLocation>
</comment>
<evidence type="ECO:0000256" key="3">
    <source>
        <dbReference type="ARBA" id="ARBA00022723"/>
    </source>
</evidence>
<dbReference type="GO" id="GO:0046872">
    <property type="term" value="F:metal ion binding"/>
    <property type="evidence" value="ECO:0007669"/>
    <property type="project" value="UniProtKB-KW"/>
</dbReference>
<evidence type="ECO:0008006" key="17">
    <source>
        <dbReference type="Google" id="ProtNLM"/>
    </source>
</evidence>
<evidence type="ECO:0000256" key="8">
    <source>
        <dbReference type="ARBA" id="ARBA00023015"/>
    </source>
</evidence>
<dbReference type="InterPro" id="IPR001357">
    <property type="entry name" value="BRCT_dom"/>
</dbReference>
<evidence type="ECO:0000256" key="12">
    <source>
        <dbReference type="SAM" id="MobiDB-lite"/>
    </source>
</evidence>
<dbReference type="SMART" id="SM00292">
    <property type="entry name" value="BRCT"/>
    <property type="match status" value="1"/>
</dbReference>
<dbReference type="PANTHER" id="PTHR12480:SF32">
    <property type="entry name" value="BIFUNCTIONAL ARGININE DEMETHYLASE AND LYSYL-HYDROXYLASE JMJD6"/>
    <property type="match status" value="1"/>
</dbReference>
<comment type="caution">
    <text evidence="15">The sequence shown here is derived from an EMBL/GenBank/DDBJ whole genome shotgun (WGS) entry which is preliminary data.</text>
</comment>
<dbReference type="Proteomes" id="UP000285060">
    <property type="component" value="Unassembled WGS sequence"/>
</dbReference>
<keyword evidence="10" id="KW-0539">Nucleus</keyword>
<dbReference type="EMBL" id="QUSY01000555">
    <property type="protein sequence ID" value="RHY28621.1"/>
    <property type="molecule type" value="Genomic_DNA"/>
</dbReference>
<dbReference type="InterPro" id="IPR036420">
    <property type="entry name" value="BRCT_dom_sf"/>
</dbReference>
<sequence>MVRMRINIRKAKIDDKLRFAGSDICDMPLDESKGIKRELCKDLSVERFIEEYEKPAIPLVIEGIPEDEQWRACENWTLKKQYKHAMLKVGEDDDGKTLRMKFKHFCKYMKTQIDDSPLYIFDSTFDDKRETAPLLSDYNVPRYFPDDLFSLVGEDPRPPYRWFLVGPKRSGTCVHVDPLGTSAWNTLIVGRKRWVVFPPSVDKKTVKAKWHVLPGEDDEAGNYFCDMLPRMVAEDPNLEYMEFMQYPGDTVFIPGGWWHAVYNVDDTIAVTQNYCSHANFERVWRKTRSGRKRMAVKWLKQLQVHYPKLAALAVHLNEQDDYTMYAKEHSKRSKDASDDESGSMMSKKKKMSRQPMDIRSFFTPQGGGPAKLKGAATATAKSETKAVSAPAKLAPSSKGKELKPKASPSKQKKSTTDDDGNENDVQPVQSQRGRQTRKVIELDSGSDIEEVVAPPKKQPKTTTKPVQTDTRKPQPVAGAVPKKEPAIQKSSTKVKAEVENDASDSTNIQAVATRVPEGRPGCLDGLTFAFSGVLAGLTRTEAEMTVKRYGGSVSANITGKVKYLVAGDKLENGGGVAESSKYKEAVSRGTRILTQNEFYNLILERSQSLPRSPATFGGKGKQKAMVEPTNGNAMLWPDKHKPKSMADVIGNQEMGRKLVQWLNDFHDVHVTGTAVGASSCECACAP</sequence>
<dbReference type="SUPFAM" id="SSF51197">
    <property type="entry name" value="Clavaminate synthase-like"/>
    <property type="match status" value="1"/>
</dbReference>
<dbReference type="InterPro" id="IPR003347">
    <property type="entry name" value="JmjC_dom"/>
</dbReference>
<evidence type="ECO:0000256" key="11">
    <source>
        <dbReference type="ARBA" id="ARBA00038068"/>
    </source>
</evidence>
<evidence type="ECO:0000259" key="14">
    <source>
        <dbReference type="PROSITE" id="PS51184"/>
    </source>
</evidence>
<dbReference type="VEuPathDB" id="FungiDB:H310_06588"/>
<feature type="compositionally biased region" description="Polar residues" evidence="12">
    <location>
        <begin position="423"/>
        <end position="433"/>
    </location>
</feature>
<dbReference type="Gene3D" id="1.20.1280.270">
    <property type="match status" value="1"/>
</dbReference>
<dbReference type="GO" id="GO:0106140">
    <property type="term" value="F:P-TEFb complex binding"/>
    <property type="evidence" value="ECO:0007669"/>
    <property type="project" value="TreeGrafter"/>
</dbReference>
<keyword evidence="6" id="KW-0560">Oxidoreductase</keyword>
<dbReference type="PROSITE" id="PS51184">
    <property type="entry name" value="JMJC"/>
    <property type="match status" value="1"/>
</dbReference>
<gene>
    <name evidence="15" type="ORF">DYB32_005830</name>
</gene>
<evidence type="ECO:0000256" key="10">
    <source>
        <dbReference type="ARBA" id="ARBA00023242"/>
    </source>
</evidence>
<evidence type="ECO:0000256" key="7">
    <source>
        <dbReference type="ARBA" id="ARBA00023004"/>
    </source>
</evidence>
<evidence type="ECO:0000259" key="13">
    <source>
        <dbReference type="PROSITE" id="PS50172"/>
    </source>
</evidence>
<evidence type="ECO:0000256" key="2">
    <source>
        <dbReference type="ARBA" id="ARBA00004123"/>
    </source>
</evidence>
<keyword evidence="7" id="KW-0408">Iron</keyword>
<dbReference type="PANTHER" id="PTHR12480">
    <property type="entry name" value="ARGININE DEMETHYLASE AND LYSYL-HYDROXYLASE JMJD"/>
    <property type="match status" value="1"/>
</dbReference>
<keyword evidence="8" id="KW-0805">Transcription regulation</keyword>
<evidence type="ECO:0000313" key="16">
    <source>
        <dbReference type="Proteomes" id="UP000285060"/>
    </source>
</evidence>
<keyword evidence="16" id="KW-1185">Reference proteome</keyword>
<comment type="similarity">
    <text evidence="11">Belongs to the JMJD6 family.</text>
</comment>
<evidence type="ECO:0000313" key="15">
    <source>
        <dbReference type="EMBL" id="RHY28621.1"/>
    </source>
</evidence>
<feature type="region of interest" description="Disordered" evidence="12">
    <location>
        <begin position="326"/>
        <end position="501"/>
    </location>
</feature>
<comment type="cofactor">
    <cofactor evidence="1">
        <name>Fe(2+)</name>
        <dbReference type="ChEBI" id="CHEBI:29033"/>
    </cofactor>
</comment>
<evidence type="ECO:0000256" key="5">
    <source>
        <dbReference type="ARBA" id="ARBA00022964"/>
    </source>
</evidence>
<keyword evidence="5" id="KW-0223">Dioxygenase</keyword>
<dbReference type="SUPFAM" id="SSF52113">
    <property type="entry name" value="BRCT domain"/>
    <property type="match status" value="1"/>
</dbReference>
<protein>
    <recommendedName>
        <fullName evidence="17">JmjC domain-containing protein</fullName>
    </recommendedName>
</protein>
<dbReference type="GO" id="GO:0005634">
    <property type="term" value="C:nucleus"/>
    <property type="evidence" value="ECO:0007669"/>
    <property type="project" value="UniProtKB-SubCell"/>
</dbReference>
<dbReference type="Pfam" id="PF00533">
    <property type="entry name" value="BRCT"/>
    <property type="match status" value="1"/>
</dbReference>
<keyword evidence="3" id="KW-0479">Metal-binding</keyword>
<dbReference type="AlphaFoldDB" id="A0A3R6VKE1"/>
<dbReference type="PROSITE" id="PS50172">
    <property type="entry name" value="BRCT"/>
    <property type="match status" value="1"/>
</dbReference>